<dbReference type="Pfam" id="PF03125">
    <property type="entry name" value="Sre"/>
    <property type="match status" value="1"/>
</dbReference>
<dbReference type="Proteomes" id="UP000887572">
    <property type="component" value="Unplaced"/>
</dbReference>
<feature type="transmembrane region" description="Helical" evidence="2">
    <location>
        <begin position="55"/>
        <end position="74"/>
    </location>
</feature>
<feature type="transmembrane region" description="Helical" evidence="2">
    <location>
        <begin position="162"/>
        <end position="179"/>
    </location>
</feature>
<dbReference type="PANTHER" id="PTHR47518">
    <property type="entry name" value="SERPENTINE RECEPTOR CLASS EPSILON-13-RELATED"/>
    <property type="match status" value="1"/>
</dbReference>
<feature type="transmembrane region" description="Helical" evidence="2">
    <location>
        <begin position="217"/>
        <end position="235"/>
    </location>
</feature>
<comment type="similarity">
    <text evidence="1">Belongs to the nematode receptor-like protein sre family.</text>
</comment>
<evidence type="ECO:0000256" key="1">
    <source>
        <dbReference type="ARBA" id="ARBA00006803"/>
    </source>
</evidence>
<keyword evidence="2" id="KW-1133">Transmembrane helix</keyword>
<evidence type="ECO:0000313" key="4">
    <source>
        <dbReference type="WBParaSite" id="Gr19_v10_g6106.t1"/>
    </source>
</evidence>
<feature type="transmembrane region" description="Helical" evidence="2">
    <location>
        <begin position="20"/>
        <end position="43"/>
    </location>
</feature>
<dbReference type="GO" id="GO:0007606">
    <property type="term" value="P:sensory perception of chemical stimulus"/>
    <property type="evidence" value="ECO:0007669"/>
    <property type="project" value="InterPro"/>
</dbReference>
<accession>A0A914HZI0</accession>
<organism evidence="3 4">
    <name type="scientific">Globodera rostochiensis</name>
    <name type="common">Golden nematode worm</name>
    <name type="synonym">Heterodera rostochiensis</name>
    <dbReference type="NCBI Taxonomy" id="31243"/>
    <lineage>
        <taxon>Eukaryota</taxon>
        <taxon>Metazoa</taxon>
        <taxon>Ecdysozoa</taxon>
        <taxon>Nematoda</taxon>
        <taxon>Chromadorea</taxon>
        <taxon>Rhabditida</taxon>
        <taxon>Tylenchina</taxon>
        <taxon>Tylenchomorpha</taxon>
        <taxon>Tylenchoidea</taxon>
        <taxon>Heteroderidae</taxon>
        <taxon>Heteroderinae</taxon>
        <taxon>Globodera</taxon>
    </lineage>
</organism>
<keyword evidence="2" id="KW-0472">Membrane</keyword>
<feature type="transmembrane region" description="Helical" evidence="2">
    <location>
        <begin position="241"/>
        <end position="270"/>
    </location>
</feature>
<evidence type="ECO:0000256" key="2">
    <source>
        <dbReference type="SAM" id="Phobius"/>
    </source>
</evidence>
<name>A0A914HZI0_GLORO</name>
<keyword evidence="2" id="KW-0812">Transmembrane</keyword>
<sequence length="347" mass="39993">MNKTAMPELTFDHTVTTLLVATVVEMLICVATVPLSTINLVVISRTSLLHLNLKVILLCQSAFILMRGLNRLLIDGYKLTLMDPYYPELLEPYRLVHVFTFFNRNCIAHILIIERFMATAMVKTYETRKSWIVHFRLFAVSFYNTIELGQMFATFASVLSESVMLFLGIGEWVIFARLWRFNEQRYKLSFVKQEHSLSERYQMSENIRTGKQLTPTLSFHFWMVFASALTAYWSYFEIPGFAYMLMAGNIANGIAGLMIEALMIACHPFLKRDAISTLRRIFVFKRPTNRVHDDGGQQATKCAKNSNRKSIAMHDLINGKALVVSSMGQDIYFDSLWKYWNEGKCAM</sequence>
<dbReference type="InterPro" id="IPR052854">
    <property type="entry name" value="Serpentine_rcpt_epsilon"/>
</dbReference>
<reference evidence="4" key="1">
    <citation type="submission" date="2022-11" db="UniProtKB">
        <authorList>
            <consortium name="WormBaseParasite"/>
        </authorList>
    </citation>
    <scope>IDENTIFICATION</scope>
</reference>
<dbReference type="GO" id="GO:0016020">
    <property type="term" value="C:membrane"/>
    <property type="evidence" value="ECO:0007669"/>
    <property type="project" value="InterPro"/>
</dbReference>
<proteinExistence type="inferred from homology"/>
<dbReference type="WBParaSite" id="Gr19_v10_g6106.t1">
    <property type="protein sequence ID" value="Gr19_v10_g6106.t1"/>
    <property type="gene ID" value="Gr19_v10_g6106"/>
</dbReference>
<dbReference type="InterPro" id="IPR004151">
    <property type="entry name" value="7TM_GPCR_serpentine_rcpt_Sre"/>
</dbReference>
<dbReference type="AlphaFoldDB" id="A0A914HZI0"/>
<keyword evidence="3" id="KW-1185">Reference proteome</keyword>
<protein>
    <submittedName>
        <fullName evidence="4">G protein-coupled receptor</fullName>
    </submittedName>
</protein>
<evidence type="ECO:0000313" key="3">
    <source>
        <dbReference type="Proteomes" id="UP000887572"/>
    </source>
</evidence>
<dbReference type="PANTHER" id="PTHR47518:SF9">
    <property type="entry name" value="SERPENTINE RECEPTOR, CLASS T"/>
    <property type="match status" value="1"/>
</dbReference>